<dbReference type="EMBL" id="BAABXL010000001">
    <property type="protein sequence ID" value="GAA6267476.1"/>
    <property type="molecule type" value="Genomic_DNA"/>
</dbReference>
<evidence type="ECO:0000313" key="2">
    <source>
        <dbReference type="EMBL" id="GAA6267476.1"/>
    </source>
</evidence>
<sequence length="238" mass="27948">MSTDISSPSHQFPTGKITPISRRYELLGWASKAGDRYIVEDDYDSEFRMTGKPIPALKSIDVNEKVIYLNTFSKSISNTIRVSYMILPKHLMKLYYKRLSFYSCPVTTIIQMTVSRFISEGFFEKHINRMRNYYRQQRDFLVNTIENSKMASYVKIMEADAGLHFIIHLDVPCSDEEFVGIMERKKIKLCALSEYYQRTENRSEHEFVINYSSLSEEQIKEAIDFMSKEVVRLALKNY</sequence>
<dbReference type="RefSeq" id="WP_176254977.1">
    <property type="nucleotide sequence ID" value="NZ_BAABXL010000001.1"/>
</dbReference>
<dbReference type="InterPro" id="IPR051446">
    <property type="entry name" value="HTH_trans_reg/aminotransferase"/>
</dbReference>
<name>A0ABQ0ATW7_9FIRM</name>
<dbReference type="InterPro" id="IPR004839">
    <property type="entry name" value="Aminotransferase_I/II_large"/>
</dbReference>
<gene>
    <name evidence="2" type="ORF">F130042H8_05360</name>
</gene>
<feature type="domain" description="Aminotransferase class I/classII large" evidence="1">
    <location>
        <begin position="60"/>
        <end position="224"/>
    </location>
</feature>
<dbReference type="InterPro" id="IPR015421">
    <property type="entry name" value="PyrdxlP-dep_Trfase_major"/>
</dbReference>
<protein>
    <recommendedName>
        <fullName evidence="1">Aminotransferase class I/classII large domain-containing protein</fullName>
    </recommendedName>
</protein>
<keyword evidence="3" id="KW-1185">Reference proteome</keyword>
<accession>A0ABQ0ATW7</accession>
<dbReference type="SUPFAM" id="SSF53383">
    <property type="entry name" value="PLP-dependent transferases"/>
    <property type="match status" value="1"/>
</dbReference>
<dbReference type="CDD" id="cd00609">
    <property type="entry name" value="AAT_like"/>
    <property type="match status" value="1"/>
</dbReference>
<dbReference type="InterPro" id="IPR015424">
    <property type="entry name" value="PyrdxlP-dep_Trfase"/>
</dbReference>
<organism evidence="2 3">
    <name type="scientific">Enterocloster alcoholdehydrogenati</name>
    <dbReference type="NCBI Taxonomy" id="2547410"/>
    <lineage>
        <taxon>Bacteria</taxon>
        <taxon>Bacillati</taxon>
        <taxon>Bacillota</taxon>
        <taxon>Clostridia</taxon>
        <taxon>Lachnospirales</taxon>
        <taxon>Lachnospiraceae</taxon>
        <taxon>Enterocloster</taxon>
    </lineage>
</organism>
<dbReference type="Gene3D" id="3.40.640.10">
    <property type="entry name" value="Type I PLP-dependent aspartate aminotransferase-like (Major domain)"/>
    <property type="match status" value="1"/>
</dbReference>
<evidence type="ECO:0000313" key="3">
    <source>
        <dbReference type="Proteomes" id="UP001600894"/>
    </source>
</evidence>
<dbReference type="Proteomes" id="UP001600894">
    <property type="component" value="Unassembled WGS sequence"/>
</dbReference>
<reference evidence="2 3" key="1">
    <citation type="submission" date="2024-04" db="EMBL/GenBank/DDBJ databases">
        <title>Defined microbial consortia suppress multidrug-resistant proinflammatory Enterobacteriaceae via ecological control.</title>
        <authorList>
            <person name="Furuichi M."/>
            <person name="Kawaguchi T."/>
            <person name="Pust M."/>
            <person name="Yasuma K."/>
            <person name="Plichta D."/>
            <person name="Hasegawa N."/>
            <person name="Ohya T."/>
            <person name="Bhattarai S."/>
            <person name="Sasajima S."/>
            <person name="Aoto Y."/>
            <person name="Tuganbaev T."/>
            <person name="Yaginuma M."/>
            <person name="Ueda M."/>
            <person name="Okahashi N."/>
            <person name="Amafuji K."/>
            <person name="Kiridooshi Y."/>
            <person name="Sugita K."/>
            <person name="Strazar M."/>
            <person name="Skelly A."/>
            <person name="Suda W."/>
            <person name="Hattori M."/>
            <person name="Nakamoto N."/>
            <person name="Caballero S."/>
            <person name="Norman J."/>
            <person name="Olle B."/>
            <person name="Tanoue T."/>
            <person name="Arita M."/>
            <person name="Bucci V."/>
            <person name="Atarashi K."/>
            <person name="Xavier R."/>
            <person name="Honda K."/>
        </authorList>
    </citation>
    <scope>NUCLEOTIDE SEQUENCE [LARGE SCALE GENOMIC DNA]</scope>
    <source>
        <strain evidence="3">f13</strain>
    </source>
</reference>
<dbReference type="PANTHER" id="PTHR46577">
    <property type="entry name" value="HTH-TYPE TRANSCRIPTIONAL REGULATORY PROTEIN GABR"/>
    <property type="match status" value="1"/>
</dbReference>
<dbReference type="Pfam" id="PF00155">
    <property type="entry name" value="Aminotran_1_2"/>
    <property type="match status" value="1"/>
</dbReference>
<proteinExistence type="predicted"/>
<evidence type="ECO:0000259" key="1">
    <source>
        <dbReference type="Pfam" id="PF00155"/>
    </source>
</evidence>
<comment type="caution">
    <text evidence="2">The sequence shown here is derived from an EMBL/GenBank/DDBJ whole genome shotgun (WGS) entry which is preliminary data.</text>
</comment>
<dbReference type="PANTHER" id="PTHR46577:SF1">
    <property type="entry name" value="HTH-TYPE TRANSCRIPTIONAL REGULATORY PROTEIN GABR"/>
    <property type="match status" value="1"/>
</dbReference>